<dbReference type="PANTHER" id="PTHR33420:SF31">
    <property type="entry name" value="TYPE 1 FIMBRIN D-MANNOSE SPECIFIC ADHESIN"/>
    <property type="match status" value="1"/>
</dbReference>
<accession>N9F5W1</accession>
<dbReference type="Pfam" id="PF00419">
    <property type="entry name" value="Fimbrial"/>
    <property type="match status" value="1"/>
</dbReference>
<dbReference type="InterPro" id="IPR008966">
    <property type="entry name" value="Adhesion_dom_sf"/>
</dbReference>
<dbReference type="Proteomes" id="UP000013251">
    <property type="component" value="Unassembled WGS sequence"/>
</dbReference>
<organism evidence="6 7">
    <name type="scientific">Acinetobacter bereziniae LMG 1003 = CIP 70.12</name>
    <dbReference type="NCBI Taxonomy" id="981324"/>
    <lineage>
        <taxon>Bacteria</taxon>
        <taxon>Pseudomonadati</taxon>
        <taxon>Pseudomonadota</taxon>
        <taxon>Gammaproteobacteria</taxon>
        <taxon>Moraxellales</taxon>
        <taxon>Moraxellaceae</taxon>
        <taxon>Acinetobacter</taxon>
    </lineage>
</organism>
<keyword evidence="3" id="KW-0281">Fimbrium</keyword>
<evidence type="ECO:0000313" key="7">
    <source>
        <dbReference type="Proteomes" id="UP000013251"/>
    </source>
</evidence>
<feature type="chain" id="PRO_5004141697" description="Fimbrial-type adhesion domain-containing protein" evidence="4">
    <location>
        <begin position="21"/>
        <end position="343"/>
    </location>
</feature>
<evidence type="ECO:0000256" key="1">
    <source>
        <dbReference type="ARBA" id="ARBA00004561"/>
    </source>
</evidence>
<dbReference type="EMBL" id="APQG01000015">
    <property type="protein sequence ID" value="ENW00306.1"/>
    <property type="molecule type" value="Genomic_DNA"/>
</dbReference>
<evidence type="ECO:0000256" key="2">
    <source>
        <dbReference type="ARBA" id="ARBA00022729"/>
    </source>
</evidence>
<gene>
    <name evidence="6" type="ORF">F938_00950</name>
</gene>
<comment type="caution">
    <text evidence="6">The sequence shown here is derived from an EMBL/GenBank/DDBJ whole genome shotgun (WGS) entry which is preliminary data.</text>
</comment>
<evidence type="ECO:0000256" key="3">
    <source>
        <dbReference type="ARBA" id="ARBA00023263"/>
    </source>
</evidence>
<evidence type="ECO:0000313" key="6">
    <source>
        <dbReference type="EMBL" id="ENW00306.1"/>
    </source>
</evidence>
<dbReference type="GO" id="GO:0009289">
    <property type="term" value="C:pilus"/>
    <property type="evidence" value="ECO:0007669"/>
    <property type="project" value="UniProtKB-SubCell"/>
</dbReference>
<dbReference type="SUPFAM" id="SSF49401">
    <property type="entry name" value="Bacterial adhesins"/>
    <property type="match status" value="1"/>
</dbReference>
<dbReference type="InterPro" id="IPR036937">
    <property type="entry name" value="Adhesion_dom_fimbrial_sf"/>
</dbReference>
<proteinExistence type="predicted"/>
<evidence type="ECO:0000259" key="5">
    <source>
        <dbReference type="Pfam" id="PF00419"/>
    </source>
</evidence>
<dbReference type="GO" id="GO:0043709">
    <property type="term" value="P:cell adhesion involved in single-species biofilm formation"/>
    <property type="evidence" value="ECO:0007669"/>
    <property type="project" value="TreeGrafter"/>
</dbReference>
<dbReference type="OrthoDB" id="8582771at2"/>
<dbReference type="PANTHER" id="PTHR33420">
    <property type="entry name" value="FIMBRIAL SUBUNIT ELFA-RELATED"/>
    <property type="match status" value="1"/>
</dbReference>
<comment type="subcellular location">
    <subcellularLocation>
        <location evidence="1">Fimbrium</location>
    </subcellularLocation>
</comment>
<sequence>MKNNLFPSLSLLLITTQSMAGWWRVEDKPVIYADFGTYTFTDPSQNQAGSWFGSRVTVSVDRDKYTTRCNNGTNLDGSEIEIYLTSDYVNGLPVNIGGKQYSQVNDYLQASVTYTYGNQEIPVPSANRYFGYTAERCNVTNIHTGRTSFFLTMRLIKPFMGFSYVDVPVADFYTGDNARPYGSGKANGAKQRLHLRGKVVVPQSCEINNNLETIHDFGNIGSYAFKNAGIGNQIQGVNKANLALSIKCNTHVADNAPLTLRVQADNVGGPANGIIVSDNPDVGFKISDQNDRLLIPNGANSIIQFNNTNPANIVLKAWPVSVTGSEPKSGAFQARGYFRIDFE</sequence>
<dbReference type="InterPro" id="IPR050263">
    <property type="entry name" value="Bact_Fimbrial_Adh_Pro"/>
</dbReference>
<protein>
    <recommendedName>
        <fullName evidence="5">Fimbrial-type adhesion domain-containing protein</fullName>
    </recommendedName>
</protein>
<feature type="signal peptide" evidence="4">
    <location>
        <begin position="1"/>
        <end position="20"/>
    </location>
</feature>
<keyword evidence="7" id="KW-1185">Reference proteome</keyword>
<feature type="domain" description="Fimbrial-type adhesion" evidence="5">
    <location>
        <begin position="194"/>
        <end position="342"/>
    </location>
</feature>
<dbReference type="Gene3D" id="2.60.40.1090">
    <property type="entry name" value="Fimbrial-type adhesion domain"/>
    <property type="match status" value="1"/>
</dbReference>
<reference evidence="6 7" key="1">
    <citation type="submission" date="2013-02" db="EMBL/GenBank/DDBJ databases">
        <title>The Genome Sequence of Acinetobacter bereziniae CIP 70.12.</title>
        <authorList>
            <consortium name="The Broad Institute Genome Sequencing Platform"/>
            <consortium name="The Broad Institute Genome Sequencing Center for Infectious Disease"/>
            <person name="Cerqueira G."/>
            <person name="Feldgarden M."/>
            <person name="Courvalin P."/>
            <person name="Perichon B."/>
            <person name="Grillot-Courvalin C."/>
            <person name="Clermont D."/>
            <person name="Rocha E."/>
            <person name="Yoon E.-J."/>
            <person name="Nemec A."/>
            <person name="Walker B."/>
            <person name="Young S.K."/>
            <person name="Zeng Q."/>
            <person name="Gargeya S."/>
            <person name="Fitzgerald M."/>
            <person name="Haas B."/>
            <person name="Abouelleil A."/>
            <person name="Alvarado L."/>
            <person name="Arachchi H.M."/>
            <person name="Berlin A.M."/>
            <person name="Chapman S.B."/>
            <person name="Dewar J."/>
            <person name="Goldberg J."/>
            <person name="Griggs A."/>
            <person name="Gujja S."/>
            <person name="Hansen M."/>
            <person name="Howarth C."/>
            <person name="Imamovic A."/>
            <person name="Larimer J."/>
            <person name="McCowan C."/>
            <person name="Murphy C."/>
            <person name="Neiman D."/>
            <person name="Pearson M."/>
            <person name="Priest M."/>
            <person name="Roberts A."/>
            <person name="Saif S."/>
            <person name="Shea T."/>
            <person name="Sisk P."/>
            <person name="Sykes S."/>
            <person name="Wortman J."/>
            <person name="Nusbaum C."/>
            <person name="Birren B."/>
        </authorList>
    </citation>
    <scope>NUCLEOTIDE SEQUENCE [LARGE SCALE GENOMIC DNA]</scope>
    <source>
        <strain evidence="6 7">CIP 70.12</strain>
    </source>
</reference>
<dbReference type="PATRIC" id="fig|1217650.3.peg.916"/>
<evidence type="ECO:0000256" key="4">
    <source>
        <dbReference type="SAM" id="SignalP"/>
    </source>
</evidence>
<name>N9F5W1_ACIBZ</name>
<dbReference type="AlphaFoldDB" id="N9F5W1"/>
<dbReference type="HOGENOM" id="CLU_066608_0_0_6"/>
<keyword evidence="2 4" id="KW-0732">Signal</keyword>
<dbReference type="RefSeq" id="WP_005029877.1">
    <property type="nucleotide sequence ID" value="NZ_KB849755.1"/>
</dbReference>
<dbReference type="InterPro" id="IPR000259">
    <property type="entry name" value="Adhesion_dom_fimbrial"/>
</dbReference>